<reference evidence="2 3" key="1">
    <citation type="journal article" date="2022" name="bioRxiv">
        <title>Genomics of Preaxostyla Flagellates Illuminates Evolutionary Transitions and the Path Towards Mitochondrial Loss.</title>
        <authorList>
            <person name="Novak L.V.F."/>
            <person name="Treitli S.C."/>
            <person name="Pyrih J."/>
            <person name="Halakuc P."/>
            <person name="Pipaliya S.V."/>
            <person name="Vacek V."/>
            <person name="Brzon O."/>
            <person name="Soukal P."/>
            <person name="Eme L."/>
            <person name="Dacks J.B."/>
            <person name="Karnkowska A."/>
            <person name="Elias M."/>
            <person name="Hampl V."/>
        </authorList>
    </citation>
    <scope>NUCLEOTIDE SEQUENCE [LARGE SCALE GENOMIC DNA]</scope>
    <source>
        <strain evidence="2">NAU3</strain>
        <tissue evidence="2">Gut</tissue>
    </source>
</reference>
<dbReference type="Proteomes" id="UP001281761">
    <property type="component" value="Unassembled WGS sequence"/>
</dbReference>
<evidence type="ECO:0000313" key="3">
    <source>
        <dbReference type="Proteomes" id="UP001281761"/>
    </source>
</evidence>
<name>A0ABQ9XW95_9EUKA</name>
<sequence>MMRRRTRRGAGRRNWKTGTASFRSSSSSSLCCPVIRCLRHTAAEGRGEEAAEHQHSHLHTTPLAEHVLSVDEVERALELFRRAEEEVVVPFMQLARREWLKCIRGSLHSPTRADCSPTATLCSSTAFCPQPPTSPSSSQPSPRIRSL</sequence>
<organism evidence="2 3">
    <name type="scientific">Blattamonas nauphoetae</name>
    <dbReference type="NCBI Taxonomy" id="2049346"/>
    <lineage>
        <taxon>Eukaryota</taxon>
        <taxon>Metamonada</taxon>
        <taxon>Preaxostyla</taxon>
        <taxon>Oxymonadida</taxon>
        <taxon>Blattamonas</taxon>
    </lineage>
</organism>
<dbReference type="EMBL" id="JARBJD010000063">
    <property type="protein sequence ID" value="KAK2955753.1"/>
    <property type="molecule type" value="Genomic_DNA"/>
</dbReference>
<proteinExistence type="predicted"/>
<evidence type="ECO:0000256" key="1">
    <source>
        <dbReference type="SAM" id="MobiDB-lite"/>
    </source>
</evidence>
<accession>A0ABQ9XW95</accession>
<gene>
    <name evidence="2" type="ORF">BLNAU_9289</name>
</gene>
<feature type="region of interest" description="Disordered" evidence="1">
    <location>
        <begin position="1"/>
        <end position="21"/>
    </location>
</feature>
<keyword evidence="3" id="KW-1185">Reference proteome</keyword>
<evidence type="ECO:0000313" key="2">
    <source>
        <dbReference type="EMBL" id="KAK2955753.1"/>
    </source>
</evidence>
<protein>
    <submittedName>
        <fullName evidence="2">Uncharacterized protein</fullName>
    </submittedName>
</protein>
<feature type="compositionally biased region" description="Basic residues" evidence="1">
    <location>
        <begin position="1"/>
        <end position="15"/>
    </location>
</feature>
<comment type="caution">
    <text evidence="2">The sequence shown here is derived from an EMBL/GenBank/DDBJ whole genome shotgun (WGS) entry which is preliminary data.</text>
</comment>